<reference evidence="8 9" key="1">
    <citation type="submission" date="2019-02" db="EMBL/GenBank/DDBJ databases">
        <title>Genome sequences of Aliivibrio finisterrensis strains from farmed Atlantic salmon.</title>
        <authorList>
            <person name="Bowman J.P."/>
        </authorList>
    </citation>
    <scope>NUCLEOTIDE SEQUENCE [LARGE SCALE GENOMIC DNA]</scope>
    <source>
        <strain evidence="8 9">A32</strain>
    </source>
</reference>
<dbReference type="Proteomes" id="UP000293465">
    <property type="component" value="Unassembled WGS sequence"/>
</dbReference>
<comment type="caution">
    <text evidence="8">The sequence shown here is derived from an EMBL/GenBank/DDBJ whole genome shotgun (WGS) entry which is preliminary data.</text>
</comment>
<evidence type="ECO:0000256" key="5">
    <source>
        <dbReference type="ARBA" id="ARBA00023136"/>
    </source>
</evidence>
<feature type="transmembrane region" description="Helical" evidence="6">
    <location>
        <begin position="91"/>
        <end position="113"/>
    </location>
</feature>
<dbReference type="GeneID" id="56277002"/>
<keyword evidence="3 6" id="KW-0812">Transmembrane</keyword>
<sequence>MNLFFPIVAVFIWAANAVVSKLATGAIEPGAIAFYRWFFALFILLPFCIKPVWQQRQLIVSNLGKLTVLASLGMVLNQCLAYYAAYTTSATNIAVFLSLMPLFGLFLAVPLLGNKLKKQALIGAVISLSGLIYMLSKGNPTNLLTNGIQQGDGLMFISSLAYALYSILLNKWKLPLKPWASIFSQVSIATLLQLPLLLSSDSYVITTDALPMVLFAAAFASVLAPWFWLKGVQRIGAAQATLFMNLVPIFTVAISLVFLGQSPTIYHLIGGGFVFIGLLLAQVKILPLRVSISPNIIKPSKN</sequence>
<evidence type="ECO:0000256" key="6">
    <source>
        <dbReference type="SAM" id="Phobius"/>
    </source>
</evidence>
<dbReference type="SUPFAM" id="SSF103481">
    <property type="entry name" value="Multidrug resistance efflux transporter EmrE"/>
    <property type="match status" value="2"/>
</dbReference>
<evidence type="ECO:0000256" key="4">
    <source>
        <dbReference type="ARBA" id="ARBA00022989"/>
    </source>
</evidence>
<protein>
    <submittedName>
        <fullName evidence="8">DMT family transporter</fullName>
    </submittedName>
</protein>
<dbReference type="PANTHER" id="PTHR42920">
    <property type="entry name" value="OS03G0707200 PROTEIN-RELATED"/>
    <property type="match status" value="1"/>
</dbReference>
<feature type="transmembrane region" description="Helical" evidence="6">
    <location>
        <begin position="120"/>
        <end position="136"/>
    </location>
</feature>
<feature type="transmembrane region" description="Helical" evidence="6">
    <location>
        <begin position="65"/>
        <end position="85"/>
    </location>
</feature>
<accession>A0A4Q5KBF1</accession>
<feature type="transmembrane region" description="Helical" evidence="6">
    <location>
        <begin position="265"/>
        <end position="283"/>
    </location>
</feature>
<dbReference type="InterPro" id="IPR051258">
    <property type="entry name" value="Diverse_Substrate_Transporter"/>
</dbReference>
<gene>
    <name evidence="8" type="ORF">ERW49_18160</name>
</gene>
<feature type="transmembrane region" description="Helical" evidence="6">
    <location>
        <begin position="33"/>
        <end position="53"/>
    </location>
</feature>
<proteinExistence type="predicted"/>
<comment type="subcellular location">
    <subcellularLocation>
        <location evidence="1">Cell membrane</location>
        <topology evidence="1">Multi-pass membrane protein</topology>
    </subcellularLocation>
</comment>
<keyword evidence="4 6" id="KW-1133">Transmembrane helix</keyword>
<evidence type="ECO:0000256" key="3">
    <source>
        <dbReference type="ARBA" id="ARBA00022692"/>
    </source>
</evidence>
<feature type="transmembrane region" description="Helical" evidence="6">
    <location>
        <begin position="179"/>
        <end position="198"/>
    </location>
</feature>
<evidence type="ECO:0000256" key="1">
    <source>
        <dbReference type="ARBA" id="ARBA00004651"/>
    </source>
</evidence>
<dbReference type="RefSeq" id="WP_130088302.1">
    <property type="nucleotide sequence ID" value="NZ_SEZJ01000025.1"/>
</dbReference>
<keyword evidence="2" id="KW-1003">Cell membrane</keyword>
<dbReference type="AlphaFoldDB" id="A0A4Q5KBF1"/>
<evidence type="ECO:0000313" key="9">
    <source>
        <dbReference type="Proteomes" id="UP000293465"/>
    </source>
</evidence>
<dbReference type="GO" id="GO:0005886">
    <property type="term" value="C:plasma membrane"/>
    <property type="evidence" value="ECO:0007669"/>
    <property type="project" value="UniProtKB-SubCell"/>
</dbReference>
<feature type="transmembrane region" description="Helical" evidence="6">
    <location>
        <begin position="148"/>
        <end position="167"/>
    </location>
</feature>
<feature type="transmembrane region" description="Helical" evidence="6">
    <location>
        <begin position="210"/>
        <end position="229"/>
    </location>
</feature>
<feature type="domain" description="EamA" evidence="7">
    <location>
        <begin position="151"/>
        <end position="280"/>
    </location>
</feature>
<evidence type="ECO:0000256" key="2">
    <source>
        <dbReference type="ARBA" id="ARBA00022475"/>
    </source>
</evidence>
<dbReference type="EMBL" id="SEZJ01000025">
    <property type="protein sequence ID" value="RYU42165.1"/>
    <property type="molecule type" value="Genomic_DNA"/>
</dbReference>
<feature type="transmembrane region" description="Helical" evidence="6">
    <location>
        <begin position="241"/>
        <end position="259"/>
    </location>
</feature>
<organism evidence="8 9">
    <name type="scientific">Aliivibrio finisterrensis</name>
    <dbReference type="NCBI Taxonomy" id="511998"/>
    <lineage>
        <taxon>Bacteria</taxon>
        <taxon>Pseudomonadati</taxon>
        <taxon>Pseudomonadota</taxon>
        <taxon>Gammaproteobacteria</taxon>
        <taxon>Vibrionales</taxon>
        <taxon>Vibrionaceae</taxon>
        <taxon>Aliivibrio</taxon>
    </lineage>
</organism>
<dbReference type="OrthoDB" id="4167046at2"/>
<dbReference type="PANTHER" id="PTHR42920:SF11">
    <property type="entry name" value="INNER MEMBRANE PROTEIN YTFF"/>
    <property type="match status" value="1"/>
</dbReference>
<dbReference type="Pfam" id="PF00892">
    <property type="entry name" value="EamA"/>
    <property type="match status" value="2"/>
</dbReference>
<feature type="domain" description="EamA" evidence="7">
    <location>
        <begin position="4"/>
        <end position="135"/>
    </location>
</feature>
<dbReference type="InterPro" id="IPR037185">
    <property type="entry name" value="EmrE-like"/>
</dbReference>
<name>A0A4Q5KBF1_9GAMM</name>
<dbReference type="InterPro" id="IPR000620">
    <property type="entry name" value="EamA_dom"/>
</dbReference>
<evidence type="ECO:0000259" key="7">
    <source>
        <dbReference type="Pfam" id="PF00892"/>
    </source>
</evidence>
<evidence type="ECO:0000313" key="8">
    <source>
        <dbReference type="EMBL" id="RYU42165.1"/>
    </source>
</evidence>
<keyword evidence="5 6" id="KW-0472">Membrane</keyword>